<evidence type="ECO:0000313" key="2">
    <source>
        <dbReference type="EMBL" id="GAQ25937.1"/>
    </source>
</evidence>
<keyword evidence="1" id="KW-0472">Membrane</keyword>
<name>A0A0U9HPY5_9FIRM</name>
<accession>A0A0U9HPY5</accession>
<evidence type="ECO:0000256" key="1">
    <source>
        <dbReference type="SAM" id="Phobius"/>
    </source>
</evidence>
<gene>
    <name evidence="2" type="ORF">TSYNT_9189</name>
</gene>
<protein>
    <submittedName>
        <fullName evidence="2">Branched-chain amino acid transport protein</fullName>
    </submittedName>
</protein>
<dbReference type="InterPro" id="IPR008407">
    <property type="entry name" value="Brnchd-chn_aa_trnsp_AzlD"/>
</dbReference>
<feature type="transmembrane region" description="Helical" evidence="1">
    <location>
        <begin position="90"/>
        <end position="107"/>
    </location>
</feature>
<keyword evidence="1" id="KW-1133">Transmembrane helix</keyword>
<dbReference type="EMBL" id="DF977003">
    <property type="protein sequence ID" value="GAQ25937.1"/>
    <property type="molecule type" value="Genomic_DNA"/>
</dbReference>
<reference evidence="2" key="1">
    <citation type="journal article" date="2016" name="Genome Announc.">
        <title>Draft Genome Sequence of the Syntrophic Lactate-Degrading Bacterium Tepidanaerobacter syntrophicus JLT.</title>
        <authorList>
            <person name="Matsuura N."/>
            <person name="Ohashi A."/>
            <person name="Tourlousse D.M."/>
            <person name="Sekiguchi Y."/>
        </authorList>
    </citation>
    <scope>NUCLEOTIDE SEQUENCE [LARGE SCALE GENOMIC DNA]</scope>
    <source>
        <strain evidence="2">JL</strain>
    </source>
</reference>
<dbReference type="STRING" id="224999.GCA_001485475_01975"/>
<evidence type="ECO:0000313" key="3">
    <source>
        <dbReference type="Proteomes" id="UP000062160"/>
    </source>
</evidence>
<sequence>MRTSLSYLYLVLTMGFVTYLLRMLPATLLSKKKIPKLFVKFLKFIPAAVLSALLFQGVFIYGGRLNISFYNPLLVASIIAFPIAYKTKNMFATVLAGMGIVMLFNYII</sequence>
<feature type="transmembrane region" description="Helical" evidence="1">
    <location>
        <begin position="6"/>
        <end position="29"/>
    </location>
</feature>
<keyword evidence="1" id="KW-0812">Transmembrane</keyword>
<feature type="transmembrane region" description="Helical" evidence="1">
    <location>
        <begin position="67"/>
        <end position="85"/>
    </location>
</feature>
<dbReference type="Pfam" id="PF05437">
    <property type="entry name" value="AzlD"/>
    <property type="match status" value="1"/>
</dbReference>
<dbReference type="Proteomes" id="UP000062160">
    <property type="component" value="Unassembled WGS sequence"/>
</dbReference>
<dbReference type="AlphaFoldDB" id="A0A0U9HPY5"/>
<keyword evidence="3" id="KW-1185">Reference proteome</keyword>
<organism evidence="2">
    <name type="scientific">Tepidanaerobacter syntrophicus</name>
    <dbReference type="NCBI Taxonomy" id="224999"/>
    <lineage>
        <taxon>Bacteria</taxon>
        <taxon>Bacillati</taxon>
        <taxon>Bacillota</taxon>
        <taxon>Clostridia</taxon>
        <taxon>Thermosediminibacterales</taxon>
        <taxon>Tepidanaerobacteraceae</taxon>
        <taxon>Tepidanaerobacter</taxon>
    </lineage>
</organism>
<proteinExistence type="predicted"/>
<dbReference type="RefSeq" id="WP_059033599.1">
    <property type="nucleotide sequence ID" value="NZ_DF977003.1"/>
</dbReference>
<feature type="transmembrane region" description="Helical" evidence="1">
    <location>
        <begin position="41"/>
        <end position="61"/>
    </location>
</feature>